<name>K9TF25_9CYAN</name>
<dbReference type="EMBL" id="CP003607">
    <property type="protein sequence ID" value="AFY81013.1"/>
    <property type="molecule type" value="Genomic_DNA"/>
</dbReference>
<dbReference type="PANTHER" id="PTHR46494">
    <property type="entry name" value="CORA FAMILY METAL ION TRANSPORTER (EUROFUNG)"/>
    <property type="match status" value="1"/>
</dbReference>
<dbReference type="FunCoup" id="K9TF25">
    <property type="interactions" value="269"/>
</dbReference>
<evidence type="ECO:0000256" key="5">
    <source>
        <dbReference type="ARBA" id="ARBA00022692"/>
    </source>
</evidence>
<dbReference type="STRING" id="56110.Oscil6304_1300"/>
<evidence type="ECO:0000256" key="2">
    <source>
        <dbReference type="ARBA" id="ARBA00009765"/>
    </source>
</evidence>
<feature type="transmembrane region" description="Helical" evidence="8">
    <location>
        <begin position="315"/>
        <end position="333"/>
    </location>
</feature>
<dbReference type="GO" id="GO:0015095">
    <property type="term" value="F:magnesium ion transmembrane transporter activity"/>
    <property type="evidence" value="ECO:0007669"/>
    <property type="project" value="UniProtKB-UniRule"/>
</dbReference>
<proteinExistence type="inferred from homology"/>
<dbReference type="SUPFAM" id="SSF144083">
    <property type="entry name" value="Magnesium transport protein CorA, transmembrane region"/>
    <property type="match status" value="1"/>
</dbReference>
<organism evidence="9 10">
    <name type="scientific">Oscillatoria acuminata PCC 6304</name>
    <dbReference type="NCBI Taxonomy" id="56110"/>
    <lineage>
        <taxon>Bacteria</taxon>
        <taxon>Bacillati</taxon>
        <taxon>Cyanobacteriota</taxon>
        <taxon>Cyanophyceae</taxon>
        <taxon>Oscillatoriophycideae</taxon>
        <taxon>Oscillatoriales</taxon>
        <taxon>Oscillatoriaceae</taxon>
        <taxon>Oscillatoria</taxon>
    </lineage>
</organism>
<keyword evidence="5 8" id="KW-0812">Transmembrane</keyword>
<keyword evidence="10" id="KW-1185">Reference proteome</keyword>
<dbReference type="RefSeq" id="WP_015147661.1">
    <property type="nucleotide sequence ID" value="NC_019693.1"/>
</dbReference>
<sequence length="404" mass="45974">MPSLPSVSEGEKNKHEESYLDYYYDEPGSIPGTLIIEEDAVIPTIVAIDYCEDNSTRVLIKTPEECIPYLDSQSMSWLDVQGLGSEAILQGIGTVFHLHPLLLEDIVNVPQRPKVEDYEGHLVIIARMVMLKEHRPDPTDASFISEQVSFVLGKSYLLTVQEEPEHDCFDTVRDRIRTNKGAIRKQGADYLAYTLLDAIIDGFFPVLEAYGERMEALESEVVANPSPHTLKKIYKIKRELLTLRRAIWPQRNAINRLIRDGSPLISDEVRIYLRDCYDHTIQVLDIVETYRELAGGLMEVYLSSISNQTNEVMKLLTVVSSIFIPLTFIVGVYGMNFNPERSPWNMPELNSYWGYPSVLAVMMAIAIVMIFLFWRRGWFNTVSSNHPPGQITPQPSTQDPKTLD</sequence>
<keyword evidence="8" id="KW-0406">Ion transport</keyword>
<keyword evidence="3 8" id="KW-0813">Transport</keyword>
<keyword evidence="8" id="KW-0460">Magnesium</keyword>
<dbReference type="HOGENOM" id="CLU_007127_0_0_3"/>
<evidence type="ECO:0000256" key="3">
    <source>
        <dbReference type="ARBA" id="ARBA00022448"/>
    </source>
</evidence>
<evidence type="ECO:0000256" key="1">
    <source>
        <dbReference type="ARBA" id="ARBA00004651"/>
    </source>
</evidence>
<protein>
    <recommendedName>
        <fullName evidence="8">Magnesium transport protein CorA</fullName>
    </recommendedName>
</protein>
<comment type="subcellular location">
    <subcellularLocation>
        <location evidence="1">Cell membrane</location>
        <topology evidence="1">Multi-pass membrane protein</topology>
    </subcellularLocation>
    <subcellularLocation>
        <location evidence="8">Membrane</location>
        <topology evidence="8">Multi-pass membrane protein</topology>
    </subcellularLocation>
</comment>
<dbReference type="GO" id="GO:0050897">
    <property type="term" value="F:cobalt ion binding"/>
    <property type="evidence" value="ECO:0007669"/>
    <property type="project" value="TreeGrafter"/>
</dbReference>
<dbReference type="PANTHER" id="PTHR46494:SF1">
    <property type="entry name" value="CORA FAMILY METAL ION TRANSPORTER (EUROFUNG)"/>
    <property type="match status" value="1"/>
</dbReference>
<evidence type="ECO:0000256" key="4">
    <source>
        <dbReference type="ARBA" id="ARBA00022475"/>
    </source>
</evidence>
<dbReference type="PATRIC" id="fig|56110.3.peg.1572"/>
<keyword evidence="7 8" id="KW-0472">Membrane</keyword>
<accession>K9TF25</accession>
<dbReference type="InterPro" id="IPR045863">
    <property type="entry name" value="CorA_TM1_TM2"/>
</dbReference>
<evidence type="ECO:0000256" key="6">
    <source>
        <dbReference type="ARBA" id="ARBA00022989"/>
    </source>
</evidence>
<dbReference type="Proteomes" id="UP000010367">
    <property type="component" value="Chromosome"/>
</dbReference>
<dbReference type="GO" id="GO:0015087">
    <property type="term" value="F:cobalt ion transmembrane transporter activity"/>
    <property type="evidence" value="ECO:0007669"/>
    <property type="project" value="UniProtKB-UniRule"/>
</dbReference>
<dbReference type="InterPro" id="IPR045861">
    <property type="entry name" value="CorA_cytoplasmic_dom"/>
</dbReference>
<evidence type="ECO:0000256" key="8">
    <source>
        <dbReference type="RuleBase" id="RU362010"/>
    </source>
</evidence>
<evidence type="ECO:0000256" key="7">
    <source>
        <dbReference type="ARBA" id="ARBA00023136"/>
    </source>
</evidence>
<comment type="similarity">
    <text evidence="2 8">Belongs to the CorA metal ion transporter (MIT) (TC 1.A.35) family.</text>
</comment>
<keyword evidence="6 8" id="KW-1133">Transmembrane helix</keyword>
<evidence type="ECO:0000313" key="9">
    <source>
        <dbReference type="EMBL" id="AFY81013.1"/>
    </source>
</evidence>
<dbReference type="InParanoid" id="K9TF25"/>
<keyword evidence="4 8" id="KW-1003">Cell membrane</keyword>
<dbReference type="SUPFAM" id="SSF143865">
    <property type="entry name" value="CorA soluble domain-like"/>
    <property type="match status" value="1"/>
</dbReference>
<dbReference type="FunFam" id="1.20.58.340:FF:000012">
    <property type="entry name" value="Magnesium transport protein CorA"/>
    <property type="match status" value="1"/>
</dbReference>
<dbReference type="NCBIfam" id="TIGR00383">
    <property type="entry name" value="corA"/>
    <property type="match status" value="1"/>
</dbReference>
<dbReference type="AlphaFoldDB" id="K9TF25"/>
<gene>
    <name evidence="8" type="primary">corA</name>
    <name evidence="9" type="ORF">Oscil6304_1300</name>
</gene>
<dbReference type="KEGG" id="oac:Oscil6304_1300"/>
<dbReference type="Gene3D" id="1.20.58.340">
    <property type="entry name" value="Magnesium transport protein CorA, transmembrane region"/>
    <property type="match status" value="2"/>
</dbReference>
<dbReference type="InterPro" id="IPR002523">
    <property type="entry name" value="MgTranspt_CorA/ZnTranspt_ZntB"/>
</dbReference>
<dbReference type="eggNOG" id="COG0598">
    <property type="taxonomic scope" value="Bacteria"/>
</dbReference>
<dbReference type="GO" id="GO:0005886">
    <property type="term" value="C:plasma membrane"/>
    <property type="evidence" value="ECO:0007669"/>
    <property type="project" value="UniProtKB-SubCell"/>
</dbReference>
<feature type="transmembrane region" description="Helical" evidence="8">
    <location>
        <begin position="353"/>
        <end position="374"/>
    </location>
</feature>
<reference evidence="9 10" key="1">
    <citation type="submission" date="2012-06" db="EMBL/GenBank/DDBJ databases">
        <title>Finished chromosome of genome of Oscillatoria acuminata PCC 6304.</title>
        <authorList>
            <consortium name="US DOE Joint Genome Institute"/>
            <person name="Gugger M."/>
            <person name="Coursin T."/>
            <person name="Rippka R."/>
            <person name="Tandeau De Marsac N."/>
            <person name="Huntemann M."/>
            <person name="Wei C.-L."/>
            <person name="Han J."/>
            <person name="Detter J.C."/>
            <person name="Han C."/>
            <person name="Tapia R."/>
            <person name="Davenport K."/>
            <person name="Daligault H."/>
            <person name="Erkkila T."/>
            <person name="Gu W."/>
            <person name="Munk A.C.C."/>
            <person name="Teshima H."/>
            <person name="Xu Y."/>
            <person name="Chain P."/>
            <person name="Chen A."/>
            <person name="Krypides N."/>
            <person name="Mavromatis K."/>
            <person name="Markowitz V."/>
            <person name="Szeto E."/>
            <person name="Ivanova N."/>
            <person name="Mikhailova N."/>
            <person name="Ovchinnikova G."/>
            <person name="Pagani I."/>
            <person name="Pati A."/>
            <person name="Goodwin L."/>
            <person name="Peters L."/>
            <person name="Pitluck S."/>
            <person name="Woyke T."/>
            <person name="Kerfeld C."/>
        </authorList>
    </citation>
    <scope>NUCLEOTIDE SEQUENCE [LARGE SCALE GENOMIC DNA]</scope>
    <source>
        <strain evidence="9 10">PCC 6304</strain>
    </source>
</reference>
<comment type="function">
    <text evidence="8">Mediates influx of magnesium ions.</text>
</comment>
<evidence type="ECO:0000313" key="10">
    <source>
        <dbReference type="Proteomes" id="UP000010367"/>
    </source>
</evidence>
<dbReference type="InterPro" id="IPR004488">
    <property type="entry name" value="Mg/Co-transport_prot_CorA"/>
</dbReference>
<dbReference type="CDD" id="cd12828">
    <property type="entry name" value="TmCorA-like_1"/>
    <property type="match status" value="1"/>
</dbReference>
<dbReference type="GO" id="GO:0000287">
    <property type="term" value="F:magnesium ion binding"/>
    <property type="evidence" value="ECO:0007669"/>
    <property type="project" value="TreeGrafter"/>
</dbReference>
<dbReference type="Gene3D" id="3.30.460.20">
    <property type="entry name" value="CorA soluble domain-like"/>
    <property type="match status" value="1"/>
</dbReference>
<dbReference type="Pfam" id="PF01544">
    <property type="entry name" value="CorA"/>
    <property type="match status" value="1"/>
</dbReference>